<accession>A0A2A9PC71</accession>
<dbReference type="Proteomes" id="UP000037136">
    <property type="component" value="Unassembled WGS sequence"/>
</dbReference>
<keyword evidence="2" id="KW-1185">Reference proteome</keyword>
<reference evidence="1 2" key="2">
    <citation type="journal article" date="2017" name="Sci. Rep.">
        <title>Ant-infecting Ophiocordyceps genomes reveal a high diversity of potential behavioral manipulation genes and a possible major role for enterotoxins.</title>
        <authorList>
            <person name="de Bekker C."/>
            <person name="Ohm R.A."/>
            <person name="Evans H.C."/>
            <person name="Brachmann A."/>
            <person name="Hughes D.P."/>
        </authorList>
    </citation>
    <scope>NUCLEOTIDE SEQUENCE [LARGE SCALE GENOMIC DNA]</scope>
    <source>
        <strain evidence="1 2">SC16a</strain>
    </source>
</reference>
<reference evidence="1 2" key="1">
    <citation type="journal article" date="2015" name="BMC Genomics">
        <title>Gene expression during zombie ant biting behavior reflects the complexity underlying fungal parasitic behavioral manipulation.</title>
        <authorList>
            <person name="de Bekker C."/>
            <person name="Ohm R.A."/>
            <person name="Loreto R.G."/>
            <person name="Sebastian A."/>
            <person name="Albert I."/>
            <person name="Merrow M."/>
            <person name="Brachmann A."/>
            <person name="Hughes D.P."/>
        </authorList>
    </citation>
    <scope>NUCLEOTIDE SEQUENCE [LARGE SCALE GENOMIC DNA]</scope>
    <source>
        <strain evidence="1 2">SC16a</strain>
    </source>
</reference>
<dbReference type="EMBL" id="LAZP02000289">
    <property type="protein sequence ID" value="PFH58470.1"/>
    <property type="molecule type" value="Genomic_DNA"/>
</dbReference>
<proteinExistence type="predicted"/>
<organism evidence="1 2">
    <name type="scientific">Ophiocordyceps unilateralis</name>
    <name type="common">Zombie-ant fungus</name>
    <name type="synonym">Torrubia unilateralis</name>
    <dbReference type="NCBI Taxonomy" id="268505"/>
    <lineage>
        <taxon>Eukaryota</taxon>
        <taxon>Fungi</taxon>
        <taxon>Dikarya</taxon>
        <taxon>Ascomycota</taxon>
        <taxon>Pezizomycotina</taxon>
        <taxon>Sordariomycetes</taxon>
        <taxon>Hypocreomycetidae</taxon>
        <taxon>Hypocreales</taxon>
        <taxon>Ophiocordycipitaceae</taxon>
        <taxon>Ophiocordyceps</taxon>
    </lineage>
</organism>
<evidence type="ECO:0000313" key="1">
    <source>
        <dbReference type="EMBL" id="PFH58470.1"/>
    </source>
</evidence>
<sequence length="134" mass="14356">MPEALDSHVVLVRLVEPSSAKLQLVREDEVKLFSGPGDTVDVDTDSSVMVVVTIRDLTAVPLASRVELCVDGYGGLLVRGRDASDRVLAPWAEPHSDVESLAVGGVEVVSEKPWLEIPVSATVVTNFDVHDPDV</sequence>
<comment type="caution">
    <text evidence="1">The sequence shown here is derived from an EMBL/GenBank/DDBJ whole genome shotgun (WGS) entry which is preliminary data.</text>
</comment>
<gene>
    <name evidence="1" type="ORF">XA68_13628</name>
</gene>
<name>A0A2A9PC71_OPHUN</name>
<dbReference type="AlphaFoldDB" id="A0A2A9PC71"/>
<evidence type="ECO:0000313" key="2">
    <source>
        <dbReference type="Proteomes" id="UP000037136"/>
    </source>
</evidence>
<protein>
    <submittedName>
        <fullName evidence="1">Uncharacterized protein</fullName>
    </submittedName>
</protein>